<dbReference type="AlphaFoldDB" id="C3Z9I5"/>
<dbReference type="InParanoid" id="C3Z9I5"/>
<sequence>MSDLKDVTDVRDLNWTLQLIFNEGKFRLHLAFYKDDDNTKPPSSPKKLEPIRKVKTHKDKEAVMVILQNRKKAASSRIFLLKASNFNTSSDNRLRHMDTTLMGDGWLANWNKTCQELSKMSKGQCNEKEQGDEGAVVHLDNSDDSDDSEGSDDSSGSEEAEGEDGKSIMVQEKSGVEGRESHRELQGSGERNDFQEEVKKLRLSLLDNPYCSSTSVALKVFGLQDRSKMGPYWQVLRLAKFAPPVYQLVEKIFHIHPDTTKSKFNRLHGLTKEGYKACLEKLARGESWATVLKEANASRPKKKGCATCTRKTTQPNKTSAEDNSEYIQDQERVIAKLRKEAESSSKEAKSLEPEAKRQKIDLEQNIKTLEQRNEKLMEDLGRSEEQYRKRRERDMDQERVIAKLRKEAESSSKEAKSLEPEAKRQKILTTWDNSAIEEGQEVGVIYTLPKEQLFYGRVQTMNLEKVKVAFYKTTKKSISTSVVERTWVDPIYIVDNHVQLSKDGSTLSLSKAEEMRIKEKTKKYWNAAD</sequence>
<gene>
    <name evidence="2" type="ORF">BRAFLDRAFT_104857</name>
</gene>
<accession>C3Z9I5</accession>
<feature type="compositionally biased region" description="Polar residues" evidence="1">
    <location>
        <begin position="309"/>
        <end position="318"/>
    </location>
</feature>
<organism>
    <name type="scientific">Branchiostoma floridae</name>
    <name type="common">Florida lancelet</name>
    <name type="synonym">Amphioxus</name>
    <dbReference type="NCBI Taxonomy" id="7739"/>
    <lineage>
        <taxon>Eukaryota</taxon>
        <taxon>Metazoa</taxon>
        <taxon>Chordata</taxon>
        <taxon>Cephalochordata</taxon>
        <taxon>Leptocardii</taxon>
        <taxon>Amphioxiformes</taxon>
        <taxon>Branchiostomatidae</taxon>
        <taxon>Branchiostoma</taxon>
    </lineage>
</organism>
<protein>
    <submittedName>
        <fullName evidence="2">Uncharacterized protein</fullName>
    </submittedName>
</protein>
<feature type="region of interest" description="Disordered" evidence="1">
    <location>
        <begin position="302"/>
        <end position="325"/>
    </location>
</feature>
<proteinExistence type="predicted"/>
<name>C3Z9I5_BRAFL</name>
<feature type="region of interest" description="Disordered" evidence="1">
    <location>
        <begin position="137"/>
        <end position="193"/>
    </location>
</feature>
<evidence type="ECO:0000256" key="1">
    <source>
        <dbReference type="SAM" id="MobiDB-lite"/>
    </source>
</evidence>
<reference evidence="2" key="1">
    <citation type="journal article" date="2008" name="Nature">
        <title>The amphioxus genome and the evolution of the chordate karyotype.</title>
        <authorList>
            <consortium name="US DOE Joint Genome Institute (JGI-PGF)"/>
            <person name="Putnam N.H."/>
            <person name="Butts T."/>
            <person name="Ferrier D.E.K."/>
            <person name="Furlong R.F."/>
            <person name="Hellsten U."/>
            <person name="Kawashima T."/>
            <person name="Robinson-Rechavi M."/>
            <person name="Shoguchi E."/>
            <person name="Terry A."/>
            <person name="Yu J.-K."/>
            <person name="Benito-Gutierrez E.L."/>
            <person name="Dubchak I."/>
            <person name="Garcia-Fernandez J."/>
            <person name="Gibson-Brown J.J."/>
            <person name="Grigoriev I.V."/>
            <person name="Horton A.C."/>
            <person name="de Jong P.J."/>
            <person name="Jurka J."/>
            <person name="Kapitonov V.V."/>
            <person name="Kohara Y."/>
            <person name="Kuroki Y."/>
            <person name="Lindquist E."/>
            <person name="Lucas S."/>
            <person name="Osoegawa K."/>
            <person name="Pennacchio L.A."/>
            <person name="Salamov A.A."/>
            <person name="Satou Y."/>
            <person name="Sauka-Spengler T."/>
            <person name="Schmutz J."/>
            <person name="Shin-I T."/>
            <person name="Toyoda A."/>
            <person name="Bronner-Fraser M."/>
            <person name="Fujiyama A."/>
            <person name="Holland L.Z."/>
            <person name="Holland P.W.H."/>
            <person name="Satoh N."/>
            <person name="Rokhsar D.S."/>
        </authorList>
    </citation>
    <scope>NUCLEOTIDE SEQUENCE [LARGE SCALE GENOMIC DNA]</scope>
    <source>
        <strain evidence="2">S238N-H82</strain>
        <tissue evidence="2">Testes</tissue>
    </source>
</reference>
<feature type="compositionally biased region" description="Basic and acidic residues" evidence="1">
    <location>
        <begin position="174"/>
        <end position="193"/>
    </location>
</feature>
<feature type="region of interest" description="Disordered" evidence="1">
    <location>
        <begin position="338"/>
        <end position="360"/>
    </location>
</feature>
<evidence type="ECO:0000313" key="2">
    <source>
        <dbReference type="EMBL" id="EEN50681.1"/>
    </source>
</evidence>
<dbReference type="EMBL" id="GG666600">
    <property type="protein sequence ID" value="EEN50681.1"/>
    <property type="molecule type" value="Genomic_DNA"/>
</dbReference>
<feature type="compositionally biased region" description="Acidic residues" evidence="1">
    <location>
        <begin position="142"/>
        <end position="162"/>
    </location>
</feature>